<dbReference type="PROSITE" id="PS51891">
    <property type="entry name" value="CENP_V_GFA"/>
    <property type="match status" value="1"/>
</dbReference>
<reference evidence="6" key="1">
    <citation type="journal article" date="2019" name="Beilstein J. Org. Chem.">
        <title>Nanangenines: drimane sesquiterpenoids as the dominant metabolite cohort of a novel Australian fungus, Aspergillus nanangensis.</title>
        <authorList>
            <person name="Lacey H.J."/>
            <person name="Gilchrist C.L.M."/>
            <person name="Crombie A."/>
            <person name="Kalaitzis J.A."/>
            <person name="Vuong D."/>
            <person name="Rutledge P.J."/>
            <person name="Turner P."/>
            <person name="Pitt J.I."/>
            <person name="Lacey E."/>
            <person name="Chooi Y.H."/>
            <person name="Piggott A.M."/>
        </authorList>
    </citation>
    <scope>NUCLEOTIDE SEQUENCE</scope>
    <source>
        <strain evidence="6">MST-FP2251</strain>
    </source>
</reference>
<protein>
    <recommendedName>
        <fullName evidence="5">CENP-V/GFA domain-containing protein</fullName>
    </recommendedName>
</protein>
<dbReference type="GO" id="GO:0046872">
    <property type="term" value="F:metal ion binding"/>
    <property type="evidence" value="ECO:0007669"/>
    <property type="project" value="UniProtKB-KW"/>
</dbReference>
<dbReference type="Gene3D" id="3.90.1590.10">
    <property type="entry name" value="glutathione-dependent formaldehyde- activating enzyme (gfa)"/>
    <property type="match status" value="1"/>
</dbReference>
<comment type="similarity">
    <text evidence="1">Belongs to the Gfa family.</text>
</comment>
<accession>A0AAD4GPJ2</accession>
<evidence type="ECO:0000256" key="4">
    <source>
        <dbReference type="ARBA" id="ARBA00023239"/>
    </source>
</evidence>
<feature type="domain" description="CENP-V/GFA" evidence="5">
    <location>
        <begin position="7"/>
        <end position="127"/>
    </location>
</feature>
<dbReference type="SUPFAM" id="SSF51316">
    <property type="entry name" value="Mss4-like"/>
    <property type="match status" value="1"/>
</dbReference>
<proteinExistence type="inferred from homology"/>
<evidence type="ECO:0000259" key="5">
    <source>
        <dbReference type="PROSITE" id="PS51891"/>
    </source>
</evidence>
<evidence type="ECO:0000313" key="6">
    <source>
        <dbReference type="EMBL" id="KAF9884501.1"/>
    </source>
</evidence>
<organism evidence="6 7">
    <name type="scientific">Aspergillus nanangensis</name>
    <dbReference type="NCBI Taxonomy" id="2582783"/>
    <lineage>
        <taxon>Eukaryota</taxon>
        <taxon>Fungi</taxon>
        <taxon>Dikarya</taxon>
        <taxon>Ascomycota</taxon>
        <taxon>Pezizomycotina</taxon>
        <taxon>Eurotiomycetes</taxon>
        <taxon>Eurotiomycetidae</taxon>
        <taxon>Eurotiales</taxon>
        <taxon>Aspergillaceae</taxon>
        <taxon>Aspergillus</taxon>
        <taxon>Aspergillus subgen. Circumdati</taxon>
    </lineage>
</organism>
<dbReference type="Pfam" id="PF04828">
    <property type="entry name" value="GFA"/>
    <property type="match status" value="1"/>
</dbReference>
<keyword evidence="3" id="KW-0862">Zinc</keyword>
<gene>
    <name evidence="6" type="ORF">FE257_001688</name>
</gene>
<keyword evidence="7" id="KW-1185">Reference proteome</keyword>
<dbReference type="PANTHER" id="PTHR33337:SF40">
    <property type="entry name" value="CENP-V_GFA DOMAIN-CONTAINING PROTEIN-RELATED"/>
    <property type="match status" value="1"/>
</dbReference>
<keyword evidence="4" id="KW-0456">Lyase</keyword>
<dbReference type="AlphaFoldDB" id="A0AAD4GPJ2"/>
<evidence type="ECO:0000256" key="3">
    <source>
        <dbReference type="ARBA" id="ARBA00022833"/>
    </source>
</evidence>
<reference evidence="6" key="2">
    <citation type="submission" date="2020-02" db="EMBL/GenBank/DDBJ databases">
        <authorList>
            <person name="Gilchrist C.L.M."/>
            <person name="Chooi Y.-H."/>
        </authorList>
    </citation>
    <scope>NUCLEOTIDE SEQUENCE</scope>
    <source>
        <strain evidence="6">MST-FP2251</strain>
    </source>
</reference>
<dbReference type="InterPro" id="IPR011057">
    <property type="entry name" value="Mss4-like_sf"/>
</dbReference>
<evidence type="ECO:0000256" key="2">
    <source>
        <dbReference type="ARBA" id="ARBA00022723"/>
    </source>
</evidence>
<evidence type="ECO:0000313" key="7">
    <source>
        <dbReference type="Proteomes" id="UP001194746"/>
    </source>
</evidence>
<dbReference type="InterPro" id="IPR006913">
    <property type="entry name" value="CENP-V/GFA"/>
</dbReference>
<comment type="caution">
    <text evidence="6">The sequence shown here is derived from an EMBL/GenBank/DDBJ whole genome shotgun (WGS) entry which is preliminary data.</text>
</comment>
<sequence>MADKPAVVGGCFCGKVAYKTLKPVTGMSFCYCSMCQSVHGAPFAAFTNINRNDLVWTRTEGLLDLRLSNVATRTVCRSCHAPITMVYNAAPDEPGIVAASIDEEKSTAAIPEVKSHIYVNEKPSWYKITDNAPQHLGPPPYLESWLEGKRAVKL</sequence>
<evidence type="ECO:0000256" key="1">
    <source>
        <dbReference type="ARBA" id="ARBA00005495"/>
    </source>
</evidence>
<keyword evidence="2" id="KW-0479">Metal-binding</keyword>
<name>A0AAD4GPJ2_ASPNN</name>
<dbReference type="Proteomes" id="UP001194746">
    <property type="component" value="Unassembled WGS sequence"/>
</dbReference>
<dbReference type="PANTHER" id="PTHR33337">
    <property type="entry name" value="GFA DOMAIN-CONTAINING PROTEIN"/>
    <property type="match status" value="1"/>
</dbReference>
<dbReference type="EMBL" id="VCAU01000120">
    <property type="protein sequence ID" value="KAF9884501.1"/>
    <property type="molecule type" value="Genomic_DNA"/>
</dbReference>
<dbReference type="GO" id="GO:0016846">
    <property type="term" value="F:carbon-sulfur lyase activity"/>
    <property type="evidence" value="ECO:0007669"/>
    <property type="project" value="InterPro"/>
</dbReference>